<evidence type="ECO:0000313" key="3">
    <source>
        <dbReference type="Proteomes" id="UP000185860"/>
    </source>
</evidence>
<protein>
    <recommendedName>
        <fullName evidence="4">Glycerophosphoryl diester phosphodiesterase membrane domain-containing protein</fullName>
    </recommendedName>
</protein>
<keyword evidence="1" id="KW-0812">Transmembrane</keyword>
<comment type="caution">
    <text evidence="2">The sequence shown here is derived from an EMBL/GenBank/DDBJ whole genome shotgun (WGS) entry which is preliminary data.</text>
</comment>
<name>A0A1U7I389_9CYAN</name>
<evidence type="ECO:0008006" key="4">
    <source>
        <dbReference type="Google" id="ProtNLM"/>
    </source>
</evidence>
<feature type="transmembrane region" description="Helical" evidence="1">
    <location>
        <begin position="228"/>
        <end position="250"/>
    </location>
</feature>
<keyword evidence="1" id="KW-1133">Transmembrane helix</keyword>
<evidence type="ECO:0000256" key="1">
    <source>
        <dbReference type="SAM" id="Phobius"/>
    </source>
</evidence>
<feature type="transmembrane region" description="Helical" evidence="1">
    <location>
        <begin position="81"/>
        <end position="106"/>
    </location>
</feature>
<sequence length="278" mass="31555">MQLLNPGNIVTSGLQIYRSRLKSYFIISLIAHFWLIIPLLGWAKFFANAALISRLVFQEVTGNSETLQSAQKQVNQKLVGFLLSAFIVTVVVYISFNFLLIVIVIIGIRLSPFLYSSVYAYVPKSNLLQTLAFLTYVLFIVFLIGIFIASVISVYAQFFITEVILAVENNINMWNALKKSNKLISSYGFRPQLIITIASLVCLPVLLLNQIFLSLLDFGFNLLKLDNSTFLLVINVSSFLLINVILLPFWQATKALVYYDIQNRREGLTLFISRKTQE</sequence>
<feature type="transmembrane region" description="Helical" evidence="1">
    <location>
        <begin position="127"/>
        <end position="148"/>
    </location>
</feature>
<organism evidence="2 3">
    <name type="scientific">[Phormidium ambiguum] IAM M-71</name>
    <dbReference type="NCBI Taxonomy" id="454136"/>
    <lineage>
        <taxon>Bacteria</taxon>
        <taxon>Bacillati</taxon>
        <taxon>Cyanobacteriota</taxon>
        <taxon>Cyanophyceae</taxon>
        <taxon>Oscillatoriophycideae</taxon>
        <taxon>Aerosakkonematales</taxon>
        <taxon>Aerosakkonemataceae</taxon>
        <taxon>Floridanema</taxon>
    </lineage>
</organism>
<accession>A0A1U7I389</accession>
<keyword evidence="1" id="KW-0472">Membrane</keyword>
<evidence type="ECO:0000313" key="2">
    <source>
        <dbReference type="EMBL" id="OKH30540.1"/>
    </source>
</evidence>
<proteinExistence type="predicted"/>
<dbReference type="STRING" id="454136.NIES2119_30735"/>
<dbReference type="AlphaFoldDB" id="A0A1U7I389"/>
<reference evidence="2 3" key="1">
    <citation type="submission" date="2016-11" db="EMBL/GenBank/DDBJ databases">
        <title>Draft Genome Sequences of Nine Cyanobacterial Strains from Diverse Habitats.</title>
        <authorList>
            <person name="Zhu T."/>
            <person name="Hou S."/>
            <person name="Lu X."/>
            <person name="Hess W.R."/>
        </authorList>
    </citation>
    <scope>NUCLEOTIDE SEQUENCE [LARGE SCALE GENOMIC DNA]</scope>
    <source>
        <strain evidence="2 3">IAM M-71</strain>
    </source>
</reference>
<dbReference type="EMBL" id="MRCE01000063">
    <property type="protein sequence ID" value="OKH30540.1"/>
    <property type="molecule type" value="Genomic_DNA"/>
</dbReference>
<dbReference type="Proteomes" id="UP000185860">
    <property type="component" value="Unassembled WGS sequence"/>
</dbReference>
<feature type="transmembrane region" description="Helical" evidence="1">
    <location>
        <begin position="24"/>
        <end position="43"/>
    </location>
</feature>
<dbReference type="RefSeq" id="WP_073597296.1">
    <property type="nucleotide sequence ID" value="NZ_MRCE01000063.1"/>
</dbReference>
<dbReference type="OrthoDB" id="426215at2"/>
<gene>
    <name evidence="2" type="ORF">NIES2119_30735</name>
</gene>
<feature type="transmembrane region" description="Helical" evidence="1">
    <location>
        <begin position="193"/>
        <end position="216"/>
    </location>
</feature>